<accession>A0A1I1Q6R0</accession>
<dbReference type="PANTHER" id="PTHR35011">
    <property type="entry name" value="2,3-DIKETO-L-GULONATE TRAP TRANSPORTER SMALL PERMEASE PROTEIN YIAM"/>
    <property type="match status" value="1"/>
</dbReference>
<feature type="domain" description="Tripartite ATP-independent periplasmic transporters DctQ component" evidence="10">
    <location>
        <begin position="23"/>
        <end position="151"/>
    </location>
</feature>
<evidence type="ECO:0000313" key="12">
    <source>
        <dbReference type="Proteomes" id="UP000198728"/>
    </source>
</evidence>
<feature type="transmembrane region" description="Helical" evidence="9">
    <location>
        <begin position="83"/>
        <end position="104"/>
    </location>
</feature>
<comment type="subcellular location">
    <subcellularLocation>
        <location evidence="1 9">Cell inner membrane</location>
        <topology evidence="1 9">Multi-pass membrane protein</topology>
    </subcellularLocation>
</comment>
<dbReference type="GO" id="GO:0015740">
    <property type="term" value="P:C4-dicarboxylate transport"/>
    <property type="evidence" value="ECO:0007669"/>
    <property type="project" value="TreeGrafter"/>
</dbReference>
<dbReference type="STRING" id="441112.SAMN04488094_11874"/>
<sequence>MNTLLKGLRTTLYWVSVTAMATMLALIFAQVVTRYIFGFTFDWSEELARFLFVWVVFLGSALIMGETGHLAVRFLPDYLSGSVAGLVLDAVINVLSYIFIYLLVFQGGTMATRMSFQTTPALGISVSWVYIALPISGLLMALYLTRDTIRILGDAKVYSQSGRDGLTAHIHARSTPVNLEE</sequence>
<dbReference type="InterPro" id="IPR055348">
    <property type="entry name" value="DctQ"/>
</dbReference>
<evidence type="ECO:0000256" key="9">
    <source>
        <dbReference type="RuleBase" id="RU369079"/>
    </source>
</evidence>
<comment type="similarity">
    <text evidence="8 9">Belongs to the TRAP transporter small permease family.</text>
</comment>
<evidence type="ECO:0000256" key="5">
    <source>
        <dbReference type="ARBA" id="ARBA00022692"/>
    </source>
</evidence>
<evidence type="ECO:0000256" key="6">
    <source>
        <dbReference type="ARBA" id="ARBA00022989"/>
    </source>
</evidence>
<evidence type="ECO:0000256" key="2">
    <source>
        <dbReference type="ARBA" id="ARBA00022448"/>
    </source>
</evidence>
<evidence type="ECO:0000313" key="11">
    <source>
        <dbReference type="EMBL" id="SFD17739.1"/>
    </source>
</evidence>
<comment type="subunit">
    <text evidence="9">The complex comprises the extracytoplasmic solute receptor protein and the two transmembrane proteins.</text>
</comment>
<feature type="transmembrane region" description="Helical" evidence="9">
    <location>
        <begin position="12"/>
        <end position="31"/>
    </location>
</feature>
<feature type="transmembrane region" description="Helical" evidence="9">
    <location>
        <begin position="51"/>
        <end position="71"/>
    </location>
</feature>
<dbReference type="OrthoDB" id="4964541at2"/>
<comment type="function">
    <text evidence="9">Part of the tripartite ATP-independent periplasmic (TRAP) transport system.</text>
</comment>
<proteinExistence type="inferred from homology"/>
<evidence type="ECO:0000256" key="8">
    <source>
        <dbReference type="ARBA" id="ARBA00038436"/>
    </source>
</evidence>
<keyword evidence="4 9" id="KW-0997">Cell inner membrane</keyword>
<dbReference type="InterPro" id="IPR007387">
    <property type="entry name" value="TRAP_DctQ"/>
</dbReference>
<evidence type="ECO:0000256" key="3">
    <source>
        <dbReference type="ARBA" id="ARBA00022475"/>
    </source>
</evidence>
<dbReference type="Proteomes" id="UP000198728">
    <property type="component" value="Unassembled WGS sequence"/>
</dbReference>
<keyword evidence="6 9" id="KW-1133">Transmembrane helix</keyword>
<name>A0A1I1Q6R0_9RHOB</name>
<evidence type="ECO:0000256" key="7">
    <source>
        <dbReference type="ARBA" id="ARBA00023136"/>
    </source>
</evidence>
<keyword evidence="3" id="KW-1003">Cell membrane</keyword>
<dbReference type="GO" id="GO:0022857">
    <property type="term" value="F:transmembrane transporter activity"/>
    <property type="evidence" value="ECO:0007669"/>
    <property type="project" value="UniProtKB-UniRule"/>
</dbReference>
<dbReference type="RefSeq" id="WP_093362707.1">
    <property type="nucleotide sequence ID" value="NZ_FOLG01000018.1"/>
</dbReference>
<keyword evidence="2 9" id="KW-0813">Transport</keyword>
<protein>
    <recommendedName>
        <fullName evidence="9">TRAP transporter small permease protein</fullName>
    </recommendedName>
</protein>
<dbReference type="EMBL" id="FOLG01000018">
    <property type="protein sequence ID" value="SFD17739.1"/>
    <property type="molecule type" value="Genomic_DNA"/>
</dbReference>
<keyword evidence="5 9" id="KW-0812">Transmembrane</keyword>
<evidence type="ECO:0000259" key="10">
    <source>
        <dbReference type="Pfam" id="PF04290"/>
    </source>
</evidence>
<dbReference type="PANTHER" id="PTHR35011:SF2">
    <property type="entry name" value="2,3-DIKETO-L-GULONATE TRAP TRANSPORTER SMALL PERMEASE PROTEIN YIAM"/>
    <property type="match status" value="1"/>
</dbReference>
<reference evidence="11 12" key="1">
    <citation type="submission" date="2016-10" db="EMBL/GenBank/DDBJ databases">
        <authorList>
            <person name="de Groot N.N."/>
        </authorList>
    </citation>
    <scope>NUCLEOTIDE SEQUENCE [LARGE SCALE GENOMIC DNA]</scope>
    <source>
        <strain evidence="11 12">DSM 19548</strain>
    </source>
</reference>
<dbReference type="GO" id="GO:0005886">
    <property type="term" value="C:plasma membrane"/>
    <property type="evidence" value="ECO:0007669"/>
    <property type="project" value="UniProtKB-SubCell"/>
</dbReference>
<dbReference type="Pfam" id="PF04290">
    <property type="entry name" value="DctQ"/>
    <property type="match status" value="1"/>
</dbReference>
<gene>
    <name evidence="11" type="ORF">SAMN04488094_11874</name>
</gene>
<evidence type="ECO:0000256" key="1">
    <source>
        <dbReference type="ARBA" id="ARBA00004429"/>
    </source>
</evidence>
<dbReference type="AlphaFoldDB" id="A0A1I1Q6R0"/>
<evidence type="ECO:0000256" key="4">
    <source>
        <dbReference type="ARBA" id="ARBA00022519"/>
    </source>
</evidence>
<keyword evidence="12" id="KW-1185">Reference proteome</keyword>
<feature type="transmembrane region" description="Helical" evidence="9">
    <location>
        <begin position="124"/>
        <end position="144"/>
    </location>
</feature>
<keyword evidence="7 9" id="KW-0472">Membrane</keyword>
<organism evidence="11 12">
    <name type="scientific">Tropicimonas isoalkanivorans</name>
    <dbReference type="NCBI Taxonomy" id="441112"/>
    <lineage>
        <taxon>Bacteria</taxon>
        <taxon>Pseudomonadati</taxon>
        <taxon>Pseudomonadota</taxon>
        <taxon>Alphaproteobacteria</taxon>
        <taxon>Rhodobacterales</taxon>
        <taxon>Roseobacteraceae</taxon>
        <taxon>Tropicimonas</taxon>
    </lineage>
</organism>